<proteinExistence type="predicted"/>
<dbReference type="InterPro" id="IPR014782">
    <property type="entry name" value="Peptidase_M1_dom"/>
</dbReference>
<dbReference type="InterPro" id="IPR034015">
    <property type="entry name" value="M1_LTA4H"/>
</dbReference>
<dbReference type="CDD" id="cd09604">
    <property type="entry name" value="M1_APN_like"/>
    <property type="match status" value="1"/>
</dbReference>
<reference evidence="4" key="1">
    <citation type="journal article" date="2019" name="Int. J. Syst. Evol. Microbiol.">
        <title>The Global Catalogue of Microorganisms (GCM) 10K type strain sequencing project: providing services to taxonomists for standard genome sequencing and annotation.</title>
        <authorList>
            <consortium name="The Broad Institute Genomics Platform"/>
            <consortium name="The Broad Institute Genome Sequencing Center for Infectious Disease"/>
            <person name="Wu L."/>
            <person name="Ma J."/>
        </authorList>
    </citation>
    <scope>NUCLEOTIDE SEQUENCE [LARGE SCALE GENOMIC DNA]</scope>
    <source>
        <strain evidence="4">CCUG 62114</strain>
    </source>
</reference>
<accession>A0ABW3I0G4</accession>
<keyword evidence="1" id="KW-0732">Signal</keyword>
<feature type="domain" description="Peptidase M1 membrane alanine aminopeptidase" evidence="2">
    <location>
        <begin position="340"/>
        <end position="521"/>
    </location>
</feature>
<dbReference type="InterPro" id="IPR027268">
    <property type="entry name" value="Peptidase_M4/M1_CTD_sf"/>
</dbReference>
<dbReference type="EMBL" id="JBHTJM010000005">
    <property type="protein sequence ID" value="MFD0963339.1"/>
    <property type="molecule type" value="Genomic_DNA"/>
</dbReference>
<dbReference type="PANTHER" id="PTHR45726:SF3">
    <property type="entry name" value="LEUKOTRIENE A-4 HYDROLASE"/>
    <property type="match status" value="1"/>
</dbReference>
<evidence type="ECO:0000313" key="3">
    <source>
        <dbReference type="EMBL" id="MFD0963339.1"/>
    </source>
</evidence>
<keyword evidence="3" id="KW-0645">Protease</keyword>
<evidence type="ECO:0000256" key="1">
    <source>
        <dbReference type="SAM" id="SignalP"/>
    </source>
</evidence>
<dbReference type="RefSeq" id="WP_377713943.1">
    <property type="nucleotide sequence ID" value="NZ_JBHTJM010000005.1"/>
</dbReference>
<dbReference type="Gene3D" id="1.10.390.10">
    <property type="entry name" value="Neutral Protease Domain 2"/>
    <property type="match status" value="1"/>
</dbReference>
<keyword evidence="4" id="KW-1185">Reference proteome</keyword>
<dbReference type="EC" id="3.4.11.-" evidence="3"/>
<dbReference type="PANTHER" id="PTHR45726">
    <property type="entry name" value="LEUKOTRIENE A-4 HYDROLASE"/>
    <property type="match status" value="1"/>
</dbReference>
<name>A0ABW3I0G4_9FLAO</name>
<dbReference type="PROSITE" id="PS51257">
    <property type="entry name" value="PROKAR_LIPOPROTEIN"/>
    <property type="match status" value="1"/>
</dbReference>
<dbReference type="Pfam" id="PF01433">
    <property type="entry name" value="Peptidase_M1"/>
    <property type="match status" value="1"/>
</dbReference>
<dbReference type="GO" id="GO:0004177">
    <property type="term" value="F:aminopeptidase activity"/>
    <property type="evidence" value="ECO:0007669"/>
    <property type="project" value="UniProtKB-KW"/>
</dbReference>
<feature type="signal peptide" evidence="1">
    <location>
        <begin position="1"/>
        <end position="19"/>
    </location>
</feature>
<protein>
    <submittedName>
        <fullName evidence="3">M1 family metallopeptidase</fullName>
        <ecNumber evidence="3">3.4.11.-</ecNumber>
    </submittedName>
</protein>
<feature type="chain" id="PRO_5047108433" evidence="1">
    <location>
        <begin position="20"/>
        <end position="638"/>
    </location>
</feature>
<dbReference type="Proteomes" id="UP001596997">
    <property type="component" value="Unassembled WGS sequence"/>
</dbReference>
<keyword evidence="3" id="KW-0031">Aminopeptidase</keyword>
<dbReference type="SUPFAM" id="SSF55486">
    <property type="entry name" value="Metalloproteases ('zincins'), catalytic domain"/>
    <property type="match status" value="1"/>
</dbReference>
<evidence type="ECO:0000313" key="4">
    <source>
        <dbReference type="Proteomes" id="UP001596997"/>
    </source>
</evidence>
<comment type="caution">
    <text evidence="3">The sequence shown here is derived from an EMBL/GenBank/DDBJ whole genome shotgun (WGS) entry which is preliminary data.</text>
</comment>
<gene>
    <name evidence="3" type="ORF">ACFQ1O_04910</name>
</gene>
<sequence>MKKILLSVLAITTLFSCNATEKITNNTSNDKTTTNTKSNYWQQHVSYKMDIDMDVNNYQYQGKQELVYTNNSPDVLNKVFYHLYFNAFQPGSEMDIRLQNIPDPDKRMVNNIGTAEAPVYESRIAKLKPNEIGFIKVNSLTQNGKNVPYEVVGTVLEVNLNTPLQPGDKATFKMDFLGQVPVQIRRSGRNNKEGVALSMTQWYPKMAEYDFEGWHADPYIGREFHGVWGDFDVKLHIDKNYTVGGSGYIQNPNEVGHGYEDEGVKVKTKGKKLTWHFVAPMVHDFTWAADPEYIHDKIKGENNTTLHFLYKNDASIKENWKNLQPKTAELLAFFNKNIGPYPWKQYSVIQGGDGGMEYAMCTLITGQRSFGSLVGVTAHEMAHAWFQHLFATNEAKHEWMDEGMTSYISDRAMNKVMNLNRTNPFEGAYRGYVYLATSGKEQPQATHADRFDSNMPYGIAAYNKGEVFMAQLGYVIGNEMLDKTIHEYYKQWQFKHPTPNDFIRVAEKVSGFELDWYLTDWTRTTNTIDYGIKAVEENGNNTKVTLERIGRMPMPIDVVVEYTNETKEYIYIPLQIARAEKANAYPTLKRTVVKDWAWAYPTYTFELSQPKSAVKSIVIDPAGLMADINQTNNRVQKD</sequence>
<keyword evidence="3" id="KW-0378">Hydrolase</keyword>
<organism evidence="3 4">
    <name type="scientific">Pseudofulvibacter geojedonensis</name>
    <dbReference type="NCBI Taxonomy" id="1123758"/>
    <lineage>
        <taxon>Bacteria</taxon>
        <taxon>Pseudomonadati</taxon>
        <taxon>Bacteroidota</taxon>
        <taxon>Flavobacteriia</taxon>
        <taxon>Flavobacteriales</taxon>
        <taxon>Flavobacteriaceae</taxon>
        <taxon>Pseudofulvibacter</taxon>
    </lineage>
</organism>
<evidence type="ECO:0000259" key="2">
    <source>
        <dbReference type="Pfam" id="PF01433"/>
    </source>
</evidence>